<keyword evidence="2" id="KW-1185">Reference proteome</keyword>
<organism evidence="1 2">
    <name type="scientific">Glycocaulis alkaliphilus</name>
    <dbReference type="NCBI Taxonomy" id="1434191"/>
    <lineage>
        <taxon>Bacteria</taxon>
        <taxon>Pseudomonadati</taxon>
        <taxon>Pseudomonadota</taxon>
        <taxon>Alphaproteobacteria</taxon>
        <taxon>Maricaulales</taxon>
        <taxon>Maricaulaceae</taxon>
        <taxon>Glycocaulis</taxon>
    </lineage>
</organism>
<dbReference type="RefSeq" id="WP_127565530.1">
    <property type="nucleotide sequence ID" value="NZ_BMFB01000002.1"/>
</dbReference>
<sequence>MTIKHLLGGVAAAALLTGATFAQQVTVTGAGDFQGQVVALEGGQDLAGDLVLEFDLSGAFAGMGAGGAVRLDIQIDGATFDGPVSNTALVSAGANCGFGAAPSLGGGAGGNTVRFSSTGQLNLCAAGTATITLPIEATTFGEQISVSATFTATADAGTYGPVVSLDVDADDIVSFDNALTYSIAAGAAGAGELDANGENLLGSGILGVLSVAYDDTLNYDLADTLAAANIGTDNLVASGELTVTLASAAGIDFIELDGVDCPATGNVFTCAVDIAQLEIDGAHDITFDVDGNGAVAQTPSASLSLVADGGANADADVFDGVAATDLAEITLDDGLDTSSLANANFAWVRFGTGGTESNFRIQFADADEANAVTEVRVDVDAGNGVDAQTVTLVAGTANDGFVVQGATITFNSRGLGAASGQSGNADITGVDLQHSDDEPGVGNGTILRQLINRNTASFVATPGLASDN</sequence>
<name>A0A3T0E6T7_9PROT</name>
<proteinExistence type="predicted"/>
<reference evidence="1 2" key="1">
    <citation type="submission" date="2016-12" db="EMBL/GenBank/DDBJ databases">
        <title>The genome of dimorphic prosthecate Glycocaulis alkaliphilus 6b-8t, isolated from crude oil dictates its adaptability in petroleum environments.</title>
        <authorList>
            <person name="Wu X.-L."/>
            <person name="Geng S."/>
        </authorList>
    </citation>
    <scope>NUCLEOTIDE SEQUENCE [LARGE SCALE GENOMIC DNA]</scope>
    <source>
        <strain evidence="1 2">6B-8</strain>
    </source>
</reference>
<evidence type="ECO:0000313" key="2">
    <source>
        <dbReference type="Proteomes" id="UP000286954"/>
    </source>
</evidence>
<dbReference type="EMBL" id="CP018911">
    <property type="protein sequence ID" value="AZU03111.1"/>
    <property type="molecule type" value="Genomic_DNA"/>
</dbReference>
<protein>
    <submittedName>
        <fullName evidence="1">Uncharacterized protein</fullName>
    </submittedName>
</protein>
<evidence type="ECO:0000313" key="1">
    <source>
        <dbReference type="EMBL" id="AZU03111.1"/>
    </source>
</evidence>
<dbReference type="AlphaFoldDB" id="A0A3T0E6T7"/>
<gene>
    <name evidence="1" type="ORF">X907_0564</name>
</gene>
<accession>A0A3T0E6T7</accession>
<dbReference type="Proteomes" id="UP000286954">
    <property type="component" value="Chromosome"/>
</dbReference>
<dbReference type="KEGG" id="gak:X907_0564"/>